<dbReference type="PANTHER" id="PTHR28094">
    <property type="entry name" value="MEIOTICALLY UP-REGULATED GENE 113 PROTEIN"/>
    <property type="match status" value="1"/>
</dbReference>
<proteinExistence type="predicted"/>
<reference evidence="3" key="1">
    <citation type="submission" date="2021-12" db="EMBL/GenBank/DDBJ databases">
        <title>Curvularia clavata genome.</title>
        <authorList>
            <person name="Cao Y."/>
        </authorList>
    </citation>
    <scope>NUCLEOTIDE SEQUENCE</scope>
    <source>
        <strain evidence="3">Yc1106</strain>
    </source>
</reference>
<evidence type="ECO:0000256" key="1">
    <source>
        <dbReference type="SAM" id="MobiDB-lite"/>
    </source>
</evidence>
<dbReference type="VEuPathDB" id="FungiDB:yc1106_09565"/>
<feature type="region of interest" description="Disordered" evidence="1">
    <location>
        <begin position="1"/>
        <end position="22"/>
    </location>
</feature>
<feature type="compositionally biased region" description="Basic residues" evidence="1">
    <location>
        <begin position="639"/>
        <end position="650"/>
    </location>
</feature>
<keyword evidence="4" id="KW-1185">Reference proteome</keyword>
<dbReference type="SMART" id="SM00974">
    <property type="entry name" value="T5orf172"/>
    <property type="match status" value="1"/>
</dbReference>
<evidence type="ECO:0000259" key="2">
    <source>
        <dbReference type="SMART" id="SM00974"/>
    </source>
</evidence>
<name>A0A9Q8ZHS0_CURCL</name>
<accession>A0A9Q8ZHS0</accession>
<organism evidence="3 4">
    <name type="scientific">Curvularia clavata</name>
    <dbReference type="NCBI Taxonomy" id="95742"/>
    <lineage>
        <taxon>Eukaryota</taxon>
        <taxon>Fungi</taxon>
        <taxon>Dikarya</taxon>
        <taxon>Ascomycota</taxon>
        <taxon>Pezizomycotina</taxon>
        <taxon>Dothideomycetes</taxon>
        <taxon>Pleosporomycetidae</taxon>
        <taxon>Pleosporales</taxon>
        <taxon>Pleosporineae</taxon>
        <taxon>Pleosporaceae</taxon>
        <taxon>Curvularia</taxon>
    </lineage>
</organism>
<dbReference type="EMBL" id="CP089281">
    <property type="protein sequence ID" value="USP82291.1"/>
    <property type="molecule type" value="Genomic_DNA"/>
</dbReference>
<dbReference type="OrthoDB" id="2417614at2759"/>
<gene>
    <name evidence="3" type="ORF">yc1106_09565</name>
</gene>
<feature type="domain" description="Bacteriophage T5 Orf172 DNA-binding" evidence="2">
    <location>
        <begin position="497"/>
        <end position="587"/>
    </location>
</feature>
<evidence type="ECO:0000313" key="4">
    <source>
        <dbReference type="Proteomes" id="UP001056012"/>
    </source>
</evidence>
<evidence type="ECO:0000313" key="3">
    <source>
        <dbReference type="EMBL" id="USP82291.1"/>
    </source>
</evidence>
<feature type="region of interest" description="Disordered" evidence="1">
    <location>
        <begin position="109"/>
        <end position="151"/>
    </location>
</feature>
<dbReference type="InterPro" id="IPR018306">
    <property type="entry name" value="Phage_T5_Orf172_DNA-bd"/>
</dbReference>
<feature type="region of interest" description="Disordered" evidence="1">
    <location>
        <begin position="425"/>
        <end position="446"/>
    </location>
</feature>
<protein>
    <recommendedName>
        <fullName evidence="2">Bacteriophage T5 Orf172 DNA-binding domain-containing protein</fullName>
    </recommendedName>
</protein>
<dbReference type="AlphaFoldDB" id="A0A9Q8ZHS0"/>
<feature type="region of interest" description="Disordered" evidence="1">
    <location>
        <begin position="628"/>
        <end position="650"/>
    </location>
</feature>
<dbReference type="Pfam" id="PF10544">
    <property type="entry name" value="T5orf172"/>
    <property type="match status" value="1"/>
</dbReference>
<dbReference type="PANTHER" id="PTHR28094:SF1">
    <property type="entry name" value="MEIOTICALLY UP-REGULATED GENE 113 PROTEIN"/>
    <property type="match status" value="1"/>
</dbReference>
<dbReference type="InterPro" id="IPR053006">
    <property type="entry name" value="Meiosis_regulatory"/>
</dbReference>
<sequence>MASMSFESARKPRGTRKSDVFVDGDAEVTSKHRKAQPSFKEDLSLLRDSITISTTRSSSGSSVRPQWASLAFDSLSDKRGPDLTTLLDPRNLSWSSSTAKTYNRFSPASSVGVWDLPETPPRLSDTPSPGQTWTPLTPPTPPSPSLERRKGSKLVAKKLKESYFDDAVGSNDVNSDWQEKDGFRPRKLFRNYTAELEKISKANAAAGQIKFNVEPSFDFSLDEAQPISSRTRSKTSKAVQLPASHDPIQSNDIPSVVVAPLVSGSELPSLLELILPLDLYKRLDGTSSTCIGSMESRSYARCSNSPRGSLGTALAIAGELARSRAEKDYETMVCEIEELVHEAMCGTHRNVVLKETKKGVRIEELRNHLYHFKTKSKIDRQALQQWLDTISNPKASADHIPWVRRAFEPTVVANLHSVPCKALGTPSKSIRTTPEPLRPAPNASKSNGQISSFADFTPFQLKKTKGIPVSDALIMEIKKPLGASETKSGFIYMFWDKRYFGKVKIGRTNDIKRRLKEWNKKCGKTHSYLSQDDRSCVEMPHVGRVERLIHTELKECREKRKCEGCETLHQEWFGENEVHAVKVVRKWQEWMMQRPYVMNATGQWELRPEMLESLGQVCEPLARDEVVVKQPRKSEGAKRSSRKKGGRKTM</sequence>
<dbReference type="Proteomes" id="UP001056012">
    <property type="component" value="Chromosome 8"/>
</dbReference>
<feature type="compositionally biased region" description="Basic and acidic residues" evidence="1">
    <location>
        <begin position="628"/>
        <end position="638"/>
    </location>
</feature>